<dbReference type="EMBL" id="ABVL01000016">
    <property type="protein sequence ID" value="EDY17819.1"/>
    <property type="molecule type" value="Genomic_DNA"/>
</dbReference>
<evidence type="ECO:0000256" key="1">
    <source>
        <dbReference type="SAM" id="SignalP"/>
    </source>
</evidence>
<evidence type="ECO:0000313" key="3">
    <source>
        <dbReference type="Proteomes" id="UP000005824"/>
    </source>
</evidence>
<protein>
    <submittedName>
        <fullName evidence="2">Uncharacterized protein</fullName>
    </submittedName>
</protein>
<evidence type="ECO:0000313" key="2">
    <source>
        <dbReference type="EMBL" id="EDY17819.1"/>
    </source>
</evidence>
<dbReference type="InParanoid" id="B4D6L8"/>
<dbReference type="AlphaFoldDB" id="B4D6L8"/>
<proteinExistence type="predicted"/>
<name>B4D6L8_9BACT</name>
<gene>
    <name evidence="2" type="ORF">CfE428DRAFT_4558</name>
</gene>
<reference evidence="2 3" key="1">
    <citation type="journal article" date="2011" name="J. Bacteriol.">
        <title>Genome sequence of Chthoniobacter flavus Ellin428, an aerobic heterotrophic soil bacterium.</title>
        <authorList>
            <person name="Kant R."/>
            <person name="van Passel M.W."/>
            <person name="Palva A."/>
            <person name="Lucas S."/>
            <person name="Lapidus A."/>
            <person name="Glavina Del Rio T."/>
            <person name="Dalin E."/>
            <person name="Tice H."/>
            <person name="Bruce D."/>
            <person name="Goodwin L."/>
            <person name="Pitluck S."/>
            <person name="Larimer F.W."/>
            <person name="Land M.L."/>
            <person name="Hauser L."/>
            <person name="Sangwan P."/>
            <person name="de Vos W.M."/>
            <person name="Janssen P.H."/>
            <person name="Smidt H."/>
        </authorList>
    </citation>
    <scope>NUCLEOTIDE SEQUENCE [LARGE SCALE GENOMIC DNA]</scope>
    <source>
        <strain evidence="2 3">Ellin428</strain>
    </source>
</reference>
<accession>B4D6L8</accession>
<feature type="signal peptide" evidence="1">
    <location>
        <begin position="1"/>
        <end position="31"/>
    </location>
</feature>
<keyword evidence="1" id="KW-0732">Signal</keyword>
<organism evidence="2 3">
    <name type="scientific">Chthoniobacter flavus Ellin428</name>
    <dbReference type="NCBI Taxonomy" id="497964"/>
    <lineage>
        <taxon>Bacteria</taxon>
        <taxon>Pseudomonadati</taxon>
        <taxon>Verrucomicrobiota</taxon>
        <taxon>Spartobacteria</taxon>
        <taxon>Chthoniobacterales</taxon>
        <taxon>Chthoniobacteraceae</taxon>
        <taxon>Chthoniobacter</taxon>
    </lineage>
</organism>
<keyword evidence="3" id="KW-1185">Reference proteome</keyword>
<dbReference type="Proteomes" id="UP000005824">
    <property type="component" value="Unassembled WGS sequence"/>
</dbReference>
<comment type="caution">
    <text evidence="2">The sequence shown here is derived from an EMBL/GenBank/DDBJ whole genome shotgun (WGS) entry which is preliminary data.</text>
</comment>
<feature type="chain" id="PRO_5002800513" evidence="1">
    <location>
        <begin position="32"/>
        <end position="485"/>
    </location>
</feature>
<sequence>MSGVVWVTPSMNRQFLLALVPLVCSATLLRAADSNLKHENFDHDPGWEEIGNRVVLEHPRTTVQDFGFSPTTSFAGGKPGEIGGKITRTSRLAYYGAKIPTHTLNEPFSASGAFTFTETMASAGVFIGFFNDTQNDTARPMNSLGMDFDCEKSGARLAVRMINAKNESCGHFVTHFIPGKFRPTPLVKGKRYEWTLKYDPQANNGGGQFTYALSGYDREKDPIDSPITVDLPPGFKQTGATFNRFGMMNMRKAGGTLAVYMDDLAVDAQKWDFSSDPQWDGVGNRTTFTETEGRGAQDFGYTRTNFAGGQNGEIGGIVWRSPFASYADRIGPVTLKQPLIAKGKVVFTGADPDSDACIGWFRSGAQEGEKRAARDFIGVSIGGPTRVGHYFRPMVNAAGRRALAKQGPVLHPDSKPHNWSCTYDPAANGGLGAVTVTLDAETVTLNLTEKLDTGSVQFDRFGLFSPGVGGSKVKIYFDDLEYTAK</sequence>